<gene>
    <name evidence="1" type="ORF">GCM10009430_11260</name>
</gene>
<evidence type="ECO:0000313" key="1">
    <source>
        <dbReference type="EMBL" id="GAA0716023.1"/>
    </source>
</evidence>
<protein>
    <submittedName>
        <fullName evidence="1">Uncharacterized protein</fullName>
    </submittedName>
</protein>
<dbReference type="EMBL" id="BAAAGE010000001">
    <property type="protein sequence ID" value="GAA0716023.1"/>
    <property type="molecule type" value="Genomic_DNA"/>
</dbReference>
<sequence>MRIGRQEIPYEIIASFHSAKGGSEPYLLTKQGHKIDLEISWFRKKDRLEIEKTLVEKINPS</sequence>
<proteinExistence type="predicted"/>
<evidence type="ECO:0000313" key="2">
    <source>
        <dbReference type="Proteomes" id="UP001501758"/>
    </source>
</evidence>
<accession>A0ABN1IK74</accession>
<dbReference type="Proteomes" id="UP001501758">
    <property type="component" value="Unassembled WGS sequence"/>
</dbReference>
<reference evidence="1 2" key="1">
    <citation type="journal article" date="2019" name="Int. J. Syst. Evol. Microbiol.">
        <title>The Global Catalogue of Microorganisms (GCM) 10K type strain sequencing project: providing services to taxonomists for standard genome sequencing and annotation.</title>
        <authorList>
            <consortium name="The Broad Institute Genomics Platform"/>
            <consortium name="The Broad Institute Genome Sequencing Center for Infectious Disease"/>
            <person name="Wu L."/>
            <person name="Ma J."/>
        </authorList>
    </citation>
    <scope>NUCLEOTIDE SEQUENCE [LARGE SCALE GENOMIC DNA]</scope>
    <source>
        <strain evidence="1 2">JCM 15974</strain>
    </source>
</reference>
<organism evidence="1 2">
    <name type="scientific">Aquimarina litoralis</name>
    <dbReference type="NCBI Taxonomy" id="584605"/>
    <lineage>
        <taxon>Bacteria</taxon>
        <taxon>Pseudomonadati</taxon>
        <taxon>Bacteroidota</taxon>
        <taxon>Flavobacteriia</taxon>
        <taxon>Flavobacteriales</taxon>
        <taxon>Flavobacteriaceae</taxon>
        <taxon>Aquimarina</taxon>
    </lineage>
</organism>
<name>A0ABN1IK74_9FLAO</name>
<keyword evidence="2" id="KW-1185">Reference proteome</keyword>
<comment type="caution">
    <text evidence="1">The sequence shown here is derived from an EMBL/GenBank/DDBJ whole genome shotgun (WGS) entry which is preliminary data.</text>
</comment>